<comment type="similarity">
    <text evidence="2">Belongs to the GSP E family.</text>
</comment>
<evidence type="ECO:0000256" key="3">
    <source>
        <dbReference type="ARBA" id="ARBA00022490"/>
    </source>
</evidence>
<evidence type="ECO:0000256" key="4">
    <source>
        <dbReference type="ARBA" id="ARBA00022741"/>
    </source>
</evidence>
<dbReference type="FunFam" id="3.30.450.90:FF:000001">
    <property type="entry name" value="Type II secretion system ATPase GspE"/>
    <property type="match status" value="1"/>
</dbReference>
<dbReference type="InterPro" id="IPR027417">
    <property type="entry name" value="P-loop_NTPase"/>
</dbReference>
<dbReference type="InterPro" id="IPR007831">
    <property type="entry name" value="T2SS_GspE_N"/>
</dbReference>
<dbReference type="InterPro" id="IPR001482">
    <property type="entry name" value="T2SS/T4SS_dom"/>
</dbReference>
<dbReference type="Gene3D" id="3.30.300.160">
    <property type="entry name" value="Type II secretion system, protein E, N-terminal domain"/>
    <property type="match status" value="1"/>
</dbReference>
<dbReference type="GO" id="GO:0005737">
    <property type="term" value="C:cytoplasm"/>
    <property type="evidence" value="ECO:0007669"/>
    <property type="project" value="UniProtKB-SubCell"/>
</dbReference>
<dbReference type="InterPro" id="IPR013374">
    <property type="entry name" value="ATPase_typ4_pilus-assembl_PilB"/>
</dbReference>
<dbReference type="SUPFAM" id="SSF160246">
    <property type="entry name" value="EspE N-terminal domain-like"/>
    <property type="match status" value="1"/>
</dbReference>
<gene>
    <name evidence="6" type="primary">pilB</name>
    <name evidence="6" type="ORF">EWH46_02620</name>
</gene>
<reference evidence="6 7" key="1">
    <citation type="submission" date="2019-02" db="EMBL/GenBank/DDBJ databases">
        <title>Complete Genome Sequence and Methylome Analysis of Sphaerotilus natans subsp. sulfidivorans D-507.</title>
        <authorList>
            <person name="Fomenkov A."/>
            <person name="Gridneva E."/>
            <person name="Smolyakov D."/>
            <person name="Dubinina G."/>
            <person name="Vincze T."/>
            <person name="Grabovich M."/>
            <person name="Roberts R.J."/>
        </authorList>
    </citation>
    <scope>NUCLEOTIDE SEQUENCE [LARGE SCALE GENOMIC DNA]</scope>
    <source>
        <strain evidence="6 7">D-507</strain>
    </source>
</reference>
<dbReference type="Gene3D" id="3.30.450.90">
    <property type="match status" value="1"/>
</dbReference>
<dbReference type="GO" id="GO:0009297">
    <property type="term" value="P:pilus assembly"/>
    <property type="evidence" value="ECO:0007669"/>
    <property type="project" value="InterPro"/>
</dbReference>
<dbReference type="InterPro" id="IPR037257">
    <property type="entry name" value="T2SS_E_N_sf"/>
</dbReference>
<dbReference type="SMART" id="SM00382">
    <property type="entry name" value="AAA"/>
    <property type="match status" value="1"/>
</dbReference>
<evidence type="ECO:0000256" key="1">
    <source>
        <dbReference type="ARBA" id="ARBA00004496"/>
    </source>
</evidence>
<dbReference type="PANTHER" id="PTHR30258:SF1">
    <property type="entry name" value="PROTEIN TRANSPORT PROTEIN HOFB HOMOLOG"/>
    <property type="match status" value="1"/>
</dbReference>
<dbReference type="GO" id="GO:0016887">
    <property type="term" value="F:ATP hydrolysis activity"/>
    <property type="evidence" value="ECO:0007669"/>
    <property type="project" value="InterPro"/>
</dbReference>
<protein>
    <submittedName>
        <fullName evidence="6">Type IV-A pilus assembly ATPase PilB</fullName>
    </submittedName>
</protein>
<dbReference type="Proteomes" id="UP000323522">
    <property type="component" value="Chromosome"/>
</dbReference>
<evidence type="ECO:0000256" key="5">
    <source>
        <dbReference type="ARBA" id="ARBA00022840"/>
    </source>
</evidence>
<accession>A0A5C1PVX8</accession>
<organism evidence="6 7">
    <name type="scientific">Sphaerotilus sulfidivorans</name>
    <dbReference type="NCBI Taxonomy" id="639200"/>
    <lineage>
        <taxon>Bacteria</taxon>
        <taxon>Pseudomonadati</taxon>
        <taxon>Pseudomonadota</taxon>
        <taxon>Betaproteobacteria</taxon>
        <taxon>Burkholderiales</taxon>
        <taxon>Sphaerotilaceae</taxon>
        <taxon>Sphaerotilus</taxon>
    </lineage>
</organism>
<dbReference type="KEGG" id="snn:EWH46_02620"/>
<dbReference type="FunFam" id="3.40.50.300:FF:000398">
    <property type="entry name" value="Type IV pilus assembly ATPase PilB"/>
    <property type="match status" value="1"/>
</dbReference>
<dbReference type="RefSeq" id="WP_149502534.1">
    <property type="nucleotide sequence ID" value="NZ_CP035708.1"/>
</dbReference>
<keyword evidence="3" id="KW-0963">Cytoplasm</keyword>
<dbReference type="GO" id="GO:0005524">
    <property type="term" value="F:ATP binding"/>
    <property type="evidence" value="ECO:0007669"/>
    <property type="project" value="UniProtKB-KW"/>
</dbReference>
<dbReference type="Pfam" id="PF05157">
    <property type="entry name" value="MshEN"/>
    <property type="match status" value="1"/>
</dbReference>
<dbReference type="NCBIfam" id="TIGR02538">
    <property type="entry name" value="type_IV_pilB"/>
    <property type="match status" value="1"/>
</dbReference>
<evidence type="ECO:0000313" key="7">
    <source>
        <dbReference type="Proteomes" id="UP000323522"/>
    </source>
</evidence>
<dbReference type="SUPFAM" id="SSF52540">
    <property type="entry name" value="P-loop containing nucleoside triphosphate hydrolases"/>
    <property type="match status" value="1"/>
</dbReference>
<evidence type="ECO:0000313" key="6">
    <source>
        <dbReference type="EMBL" id="QEM99774.1"/>
    </source>
</evidence>
<name>A0A5C1PVX8_9BURK</name>
<keyword evidence="5" id="KW-0067">ATP-binding</keyword>
<dbReference type="OrthoDB" id="5790493at2"/>
<dbReference type="EMBL" id="CP035708">
    <property type="protein sequence ID" value="QEM99774.1"/>
    <property type="molecule type" value="Genomic_DNA"/>
</dbReference>
<comment type="subcellular location">
    <subcellularLocation>
        <location evidence="1">Cytoplasm</location>
    </subcellularLocation>
</comment>
<evidence type="ECO:0000256" key="2">
    <source>
        <dbReference type="ARBA" id="ARBA00006611"/>
    </source>
</evidence>
<dbReference type="CDD" id="cd01129">
    <property type="entry name" value="PulE-GspE-like"/>
    <property type="match status" value="1"/>
</dbReference>
<dbReference type="GO" id="GO:0005886">
    <property type="term" value="C:plasma membrane"/>
    <property type="evidence" value="ECO:0007669"/>
    <property type="project" value="TreeGrafter"/>
</dbReference>
<dbReference type="InterPro" id="IPR003593">
    <property type="entry name" value="AAA+_ATPase"/>
</dbReference>
<proteinExistence type="inferred from homology"/>
<dbReference type="Gene3D" id="3.40.50.300">
    <property type="entry name" value="P-loop containing nucleotide triphosphate hydrolases"/>
    <property type="match status" value="1"/>
</dbReference>
<dbReference type="PANTHER" id="PTHR30258">
    <property type="entry name" value="TYPE II SECRETION SYSTEM PROTEIN GSPE-RELATED"/>
    <property type="match status" value="1"/>
</dbReference>
<dbReference type="Pfam" id="PF00437">
    <property type="entry name" value="T2SSE"/>
    <property type="match status" value="1"/>
</dbReference>
<keyword evidence="4" id="KW-0547">Nucleotide-binding</keyword>
<dbReference type="PROSITE" id="PS00662">
    <property type="entry name" value="T2SP_E"/>
    <property type="match status" value="1"/>
</dbReference>
<dbReference type="AlphaFoldDB" id="A0A5C1PVX8"/>
<sequence length="597" mass="65009">MRFSPSDPCLPPFATVSVILAVAAEILPDGPASTLSGVARVLVLAGKLPSRIAEDLSRVARDQRRSFVSAVVGANALSAYDLACSLSQVLGLPLLDLDAIDINRLPQNLVDARTLSQYQVLVLGRRGSRLFIGGADPTDQEAVDRIKFATQLTPEWVVLEYDKLARIVDAKSTSAGDALDSIVSSGDFDFEVEEQDAGTKADDEVASAEVEDAPVVRFLQKMLVDAINMRASDLHFEPYENTYRVRFRIDGELREITQPPIAIKDKLSSRIKVISKLDISEKRVPQDGRMKLKFGSKAIDFRVSTLPTLFGEKIVIRILDPSSARLGVDALGYERDEKERLLSAVRRPYGMILVTGPTGSGKTVSLYTCLNILNQPGVNISTVEDPAEINLPGVNQVNVNDKAGMNFAVALKAFLRQDPDVIMVGEIRDLETADIAIKAAQTGHLVLSTLHTNDAPTTLTRLLNMGVPAFNIAASVILITAQRLARRLCENCKAPADYPREALLRAGFAADDLDGSWRPYRAIGCSACNNGYRGRVGLYQVMPITEAVQRIILAQGNAIDIAEQARRDGVRDLRQAGLLKVRHGVTTLEEVISVTNQ</sequence>